<dbReference type="InterPro" id="IPR007527">
    <property type="entry name" value="Znf_SWIM"/>
</dbReference>
<dbReference type="GO" id="GO:0008270">
    <property type="term" value="F:zinc ion binding"/>
    <property type="evidence" value="ECO:0007669"/>
    <property type="project" value="UniProtKB-KW"/>
</dbReference>
<dbReference type="EMBL" id="QGGR01000014">
    <property type="protein sequence ID" value="PWK42651.1"/>
    <property type="molecule type" value="Genomic_DNA"/>
</dbReference>
<evidence type="ECO:0000313" key="4">
    <source>
        <dbReference type="Proteomes" id="UP000245697"/>
    </source>
</evidence>
<gene>
    <name evidence="3" type="ORF">BC793_11495</name>
</gene>
<comment type="caution">
    <text evidence="3">The sequence shown here is derived from an EMBL/GenBank/DDBJ whole genome shotgun (WGS) entry which is preliminary data.</text>
</comment>
<evidence type="ECO:0000259" key="2">
    <source>
        <dbReference type="PROSITE" id="PS50966"/>
    </source>
</evidence>
<sequence>MAVLIDVAAFRGSVPAEITEAAERLLDLGDVADPEPVGGGARAVVTDGASRFEPWVGVVDRAFTGDCDCPADPGDDGLCVHAVAVALAAFEDGIRFAAAGIPHGEDTTEPGRADLRRAAEALDPRELTGLVIEQALRDPLFAARLLDAGAERSGD</sequence>
<dbReference type="Proteomes" id="UP000245697">
    <property type="component" value="Unassembled WGS sequence"/>
</dbReference>
<keyword evidence="1" id="KW-0862">Zinc</keyword>
<keyword evidence="4" id="KW-1185">Reference proteome</keyword>
<protein>
    <submittedName>
        <fullName evidence="3">SWIM zinc finger protein</fullName>
    </submittedName>
</protein>
<keyword evidence="1" id="KW-0479">Metal-binding</keyword>
<dbReference type="RefSeq" id="WP_158319404.1">
    <property type="nucleotide sequence ID" value="NZ_BONA01000031.1"/>
</dbReference>
<proteinExistence type="predicted"/>
<dbReference type="OrthoDB" id="3382849at2"/>
<accession>A0A316F7C8</accession>
<keyword evidence="1" id="KW-0863">Zinc-finger</keyword>
<dbReference type="PROSITE" id="PS50966">
    <property type="entry name" value="ZF_SWIM"/>
    <property type="match status" value="1"/>
</dbReference>
<reference evidence="3 4" key="1">
    <citation type="submission" date="2018-05" db="EMBL/GenBank/DDBJ databases">
        <title>Genomic Encyclopedia of Archaeal and Bacterial Type Strains, Phase II (KMG-II): from individual species to whole genera.</title>
        <authorList>
            <person name="Goeker M."/>
        </authorList>
    </citation>
    <scope>NUCLEOTIDE SEQUENCE [LARGE SCALE GENOMIC DNA]</scope>
    <source>
        <strain evidence="3 4">DSM 45184</strain>
    </source>
</reference>
<evidence type="ECO:0000256" key="1">
    <source>
        <dbReference type="PROSITE-ProRule" id="PRU00325"/>
    </source>
</evidence>
<feature type="domain" description="SWIM-type" evidence="2">
    <location>
        <begin position="52"/>
        <end position="90"/>
    </location>
</feature>
<dbReference type="AlphaFoldDB" id="A0A316F7C8"/>
<evidence type="ECO:0000313" key="3">
    <source>
        <dbReference type="EMBL" id="PWK42651.1"/>
    </source>
</evidence>
<organism evidence="3 4">
    <name type="scientific">Actinoplanes xinjiangensis</name>
    <dbReference type="NCBI Taxonomy" id="512350"/>
    <lineage>
        <taxon>Bacteria</taxon>
        <taxon>Bacillati</taxon>
        <taxon>Actinomycetota</taxon>
        <taxon>Actinomycetes</taxon>
        <taxon>Micromonosporales</taxon>
        <taxon>Micromonosporaceae</taxon>
        <taxon>Actinoplanes</taxon>
    </lineage>
</organism>
<dbReference type="Pfam" id="PF04434">
    <property type="entry name" value="SWIM"/>
    <property type="match status" value="1"/>
</dbReference>
<name>A0A316F7C8_9ACTN</name>